<feature type="compositionally biased region" description="Basic and acidic residues" evidence="1">
    <location>
        <begin position="20"/>
        <end position="31"/>
    </location>
</feature>
<dbReference type="VEuPathDB" id="FungiDB:LEMA_P042940.1"/>
<dbReference type="InParanoid" id="E4ZP24"/>
<dbReference type="EMBL" id="FP929105">
    <property type="protein sequence ID" value="CBX93393.1"/>
    <property type="molecule type" value="Genomic_DNA"/>
</dbReference>
<dbReference type="OrthoDB" id="3785702at2759"/>
<dbReference type="Proteomes" id="UP000002668">
    <property type="component" value="Genome"/>
</dbReference>
<reference evidence="3" key="1">
    <citation type="journal article" date="2011" name="Nat. Commun.">
        <title>Effector diversification within compartments of the Leptosphaeria maculans genome affected by Repeat-Induced Point mutations.</title>
        <authorList>
            <person name="Rouxel T."/>
            <person name="Grandaubert J."/>
            <person name="Hane J.K."/>
            <person name="Hoede C."/>
            <person name="van de Wouw A.P."/>
            <person name="Couloux A."/>
            <person name="Dominguez V."/>
            <person name="Anthouard V."/>
            <person name="Bally P."/>
            <person name="Bourras S."/>
            <person name="Cozijnsen A.J."/>
            <person name="Ciuffetti L.M."/>
            <person name="Degrave A."/>
            <person name="Dilmaghani A."/>
            <person name="Duret L."/>
            <person name="Fudal I."/>
            <person name="Goodwin S.B."/>
            <person name="Gout L."/>
            <person name="Glaser N."/>
            <person name="Linglin J."/>
            <person name="Kema G.H.J."/>
            <person name="Lapalu N."/>
            <person name="Lawrence C.B."/>
            <person name="May K."/>
            <person name="Meyer M."/>
            <person name="Ollivier B."/>
            <person name="Poulain J."/>
            <person name="Schoch C.L."/>
            <person name="Simon A."/>
            <person name="Spatafora J.W."/>
            <person name="Stachowiak A."/>
            <person name="Turgeon B.G."/>
            <person name="Tyler B.M."/>
            <person name="Vincent D."/>
            <person name="Weissenbach J."/>
            <person name="Amselem J."/>
            <person name="Quesneville H."/>
            <person name="Oliver R.P."/>
            <person name="Wincker P."/>
            <person name="Balesdent M.-H."/>
            <person name="Howlett B.J."/>
        </authorList>
    </citation>
    <scope>NUCLEOTIDE SEQUENCE [LARGE SCALE GENOMIC DNA]</scope>
    <source>
        <strain evidence="3">JN3 / isolate v23.1.3 / race Av1-4-5-6-7-8</strain>
    </source>
</reference>
<accession>E4ZP24</accession>
<protein>
    <submittedName>
        <fullName evidence="2">Predicted protein</fullName>
    </submittedName>
</protein>
<feature type="compositionally biased region" description="Basic and acidic residues" evidence="1">
    <location>
        <begin position="387"/>
        <end position="397"/>
    </location>
</feature>
<dbReference type="HOGENOM" id="CLU_419862_0_0_1"/>
<feature type="region of interest" description="Disordered" evidence="1">
    <location>
        <begin position="235"/>
        <end position="268"/>
    </location>
</feature>
<evidence type="ECO:0000313" key="2">
    <source>
        <dbReference type="EMBL" id="CBX93393.1"/>
    </source>
</evidence>
<feature type="region of interest" description="Disordered" evidence="1">
    <location>
        <begin position="367"/>
        <end position="429"/>
    </location>
</feature>
<dbReference type="eggNOG" id="ENOG502RI4T">
    <property type="taxonomic scope" value="Eukaryota"/>
</dbReference>
<feature type="compositionally biased region" description="Polar residues" evidence="1">
    <location>
        <begin position="412"/>
        <end position="422"/>
    </location>
</feature>
<keyword evidence="3" id="KW-1185">Reference proteome</keyword>
<evidence type="ECO:0000313" key="3">
    <source>
        <dbReference type="Proteomes" id="UP000002668"/>
    </source>
</evidence>
<proteinExistence type="predicted"/>
<feature type="region of interest" description="Disordered" evidence="1">
    <location>
        <begin position="20"/>
        <end position="72"/>
    </location>
</feature>
<evidence type="ECO:0000256" key="1">
    <source>
        <dbReference type="SAM" id="MobiDB-lite"/>
    </source>
</evidence>
<sequence>MYHCTFEDMTLHVDSVAGEKVDGVEEKEDLRLSMSSKETSEHDLAPVDSQPESTETGDACIGSGSEKKSKGKRIDFTREVAGTRTESVDESCGSEDSLPVTALHALSPRRALTSTTTLHSTYTVHDYADFNGAKERRRPKLMSRLRSQASSKPAVRPADFQLPVEEPEKRFVDDIGMIFPGVSDRAQCPQSRPHHVSTFRLCEPIEYSTPLADHGVTFADYNRLIELLANFLQNSSTEDPRRDSGNASLSSASMPAAGMKPKQTEKTEKRSVAYESFFDVTEHFGRDRNQADSLNQLLEEVTFALQERGVPVVICVSSYSLFAPSRISEAHVQILHVTPKQLKESQSTLRTSRTFSVRSSWRVGQRLSFMRPPPPLPSEQPCARPRPTAEPEPRADSEQVADAYPSPRRPFNRSQSRDQSQPYPLWPNAIPSRMRETMHANLERYGTDPYFRAWMRANIDSGTQSSTSYQAYLTETAGNLFTTKRLDYLDTAVRKPSLLRKTDRTSNGKDNNPVRNHPHRSEKSNTTVNRARYEHNRTLECRKATETSSRLRLVRFAFRHPIYPPHTPEMQSLGLTRPLYQSILRDIHSLHETLQGRSKCPFVGPLRHALDKVWQRRTDEACQPELRAYVRRLNARHRRVVWTVERVPGVYERGGVGGREEWEVSAWKCEEPLELLVDLERWGIVEKRVTLGE</sequence>
<feature type="region of interest" description="Disordered" evidence="1">
    <location>
        <begin position="497"/>
        <end position="528"/>
    </location>
</feature>
<dbReference type="AlphaFoldDB" id="E4ZP24"/>
<dbReference type="GeneID" id="13287374"/>
<organism evidence="3">
    <name type="scientific">Leptosphaeria maculans (strain JN3 / isolate v23.1.3 / race Av1-4-5-6-7-8)</name>
    <name type="common">Blackleg fungus</name>
    <name type="synonym">Phoma lingam</name>
    <dbReference type="NCBI Taxonomy" id="985895"/>
    <lineage>
        <taxon>Eukaryota</taxon>
        <taxon>Fungi</taxon>
        <taxon>Dikarya</taxon>
        <taxon>Ascomycota</taxon>
        <taxon>Pezizomycotina</taxon>
        <taxon>Dothideomycetes</taxon>
        <taxon>Pleosporomycetidae</taxon>
        <taxon>Pleosporales</taxon>
        <taxon>Pleosporineae</taxon>
        <taxon>Leptosphaeriaceae</taxon>
        <taxon>Plenodomus</taxon>
        <taxon>Plenodomus lingam/Leptosphaeria maculans species complex</taxon>
    </lineage>
</organism>
<gene>
    <name evidence="2" type="ORF">LEMA_P042940.1</name>
</gene>
<name>E4ZP24_LEPMJ</name>